<name>A0A2C8FCG7_9BACT</name>
<reference evidence="2" key="1">
    <citation type="submission" date="2017-09" db="EMBL/GenBank/DDBJ databases">
        <authorList>
            <person name="Regsiter A."/>
            <person name="William W."/>
        </authorList>
    </citation>
    <scope>NUCLEOTIDE SEQUENCE [LARGE SCALE GENOMIC DNA]</scope>
    <source>
        <strain evidence="2">500-1</strain>
    </source>
</reference>
<dbReference type="KEGG" id="pprf:DPRO_2853"/>
<organism evidence="1 2">
    <name type="scientific">Pseudodesulfovibrio profundus</name>
    <dbReference type="NCBI Taxonomy" id="57320"/>
    <lineage>
        <taxon>Bacteria</taxon>
        <taxon>Pseudomonadati</taxon>
        <taxon>Thermodesulfobacteriota</taxon>
        <taxon>Desulfovibrionia</taxon>
        <taxon>Desulfovibrionales</taxon>
        <taxon>Desulfovibrionaceae</taxon>
    </lineage>
</organism>
<keyword evidence="2" id="KW-1185">Reference proteome</keyword>
<dbReference type="EMBL" id="LT907975">
    <property type="protein sequence ID" value="SOB59763.1"/>
    <property type="molecule type" value="Genomic_DNA"/>
</dbReference>
<dbReference type="Proteomes" id="UP000219215">
    <property type="component" value="Chromosome DPRO"/>
</dbReference>
<protein>
    <submittedName>
        <fullName evidence="1">Uncharacterized protein</fullName>
    </submittedName>
</protein>
<dbReference type="AlphaFoldDB" id="A0A2C8FCG7"/>
<evidence type="ECO:0000313" key="2">
    <source>
        <dbReference type="Proteomes" id="UP000219215"/>
    </source>
</evidence>
<evidence type="ECO:0000313" key="1">
    <source>
        <dbReference type="EMBL" id="SOB59763.1"/>
    </source>
</evidence>
<proteinExistence type="predicted"/>
<sequence length="47" mass="5402">MRIDNQPGRAFPPRLTFIISSNTYLTILGTLTYDYVDQYAYPTGNSR</sequence>
<accession>A0A2C8FCG7</accession>
<gene>
    <name evidence="1" type="ORF">DPRO_2853</name>
</gene>